<evidence type="ECO:0000256" key="2">
    <source>
        <dbReference type="ARBA" id="ARBA00023125"/>
    </source>
</evidence>
<gene>
    <name evidence="5" type="ORF">EH198_07055</name>
</gene>
<dbReference type="Proteomes" id="UP000282529">
    <property type="component" value="Unassembled WGS sequence"/>
</dbReference>
<dbReference type="Pfam" id="PF13377">
    <property type="entry name" value="Peripla_BP_3"/>
    <property type="match status" value="1"/>
</dbReference>
<proteinExistence type="predicted"/>
<keyword evidence="2 5" id="KW-0238">DNA-binding</keyword>
<dbReference type="InterPro" id="IPR010982">
    <property type="entry name" value="Lambda_DNA-bd_dom_sf"/>
</dbReference>
<dbReference type="PANTHER" id="PTHR30146:SF149">
    <property type="entry name" value="HTH-TYPE TRANSCRIPTIONAL REGULATOR EBGR"/>
    <property type="match status" value="1"/>
</dbReference>
<dbReference type="AlphaFoldDB" id="A0A3N9Q238"/>
<evidence type="ECO:0000256" key="3">
    <source>
        <dbReference type="ARBA" id="ARBA00023163"/>
    </source>
</evidence>
<evidence type="ECO:0000313" key="5">
    <source>
        <dbReference type="EMBL" id="RQW12792.1"/>
    </source>
</evidence>
<dbReference type="RefSeq" id="WP_124694829.1">
    <property type="nucleotide sequence ID" value="NZ_JBHUFE010000008.1"/>
</dbReference>
<dbReference type="SUPFAM" id="SSF53822">
    <property type="entry name" value="Periplasmic binding protein-like I"/>
    <property type="match status" value="1"/>
</dbReference>
<dbReference type="PANTHER" id="PTHR30146">
    <property type="entry name" value="LACI-RELATED TRANSCRIPTIONAL REPRESSOR"/>
    <property type="match status" value="1"/>
</dbReference>
<organism evidence="5 6">
    <name type="scientific">Paenibacillus rhizophilus</name>
    <dbReference type="NCBI Taxonomy" id="1850366"/>
    <lineage>
        <taxon>Bacteria</taxon>
        <taxon>Bacillati</taxon>
        <taxon>Bacillota</taxon>
        <taxon>Bacilli</taxon>
        <taxon>Bacillales</taxon>
        <taxon>Paenibacillaceae</taxon>
        <taxon>Paenibacillus</taxon>
    </lineage>
</organism>
<dbReference type="Gene3D" id="3.40.50.2300">
    <property type="match status" value="2"/>
</dbReference>
<keyword evidence="1" id="KW-0805">Transcription regulation</keyword>
<dbReference type="InterPro" id="IPR000843">
    <property type="entry name" value="HTH_LacI"/>
</dbReference>
<dbReference type="GO" id="GO:0000976">
    <property type="term" value="F:transcription cis-regulatory region binding"/>
    <property type="evidence" value="ECO:0007669"/>
    <property type="project" value="TreeGrafter"/>
</dbReference>
<dbReference type="Pfam" id="PF00356">
    <property type="entry name" value="LacI"/>
    <property type="match status" value="1"/>
</dbReference>
<dbReference type="OrthoDB" id="43195at2"/>
<keyword evidence="6" id="KW-1185">Reference proteome</keyword>
<dbReference type="PRINTS" id="PR00036">
    <property type="entry name" value="HTHLACI"/>
</dbReference>
<name>A0A3N9Q238_9BACL</name>
<dbReference type="PROSITE" id="PS50932">
    <property type="entry name" value="HTH_LACI_2"/>
    <property type="match status" value="1"/>
</dbReference>
<dbReference type="SMART" id="SM00354">
    <property type="entry name" value="HTH_LACI"/>
    <property type="match status" value="1"/>
</dbReference>
<dbReference type="CDD" id="cd01392">
    <property type="entry name" value="HTH_LacI"/>
    <property type="match status" value="1"/>
</dbReference>
<dbReference type="GO" id="GO:0003700">
    <property type="term" value="F:DNA-binding transcription factor activity"/>
    <property type="evidence" value="ECO:0007669"/>
    <property type="project" value="TreeGrafter"/>
</dbReference>
<evidence type="ECO:0000259" key="4">
    <source>
        <dbReference type="PROSITE" id="PS50932"/>
    </source>
</evidence>
<dbReference type="PROSITE" id="PS00356">
    <property type="entry name" value="HTH_LACI_1"/>
    <property type="match status" value="1"/>
</dbReference>
<dbReference type="Gene3D" id="1.10.260.40">
    <property type="entry name" value="lambda repressor-like DNA-binding domains"/>
    <property type="match status" value="1"/>
</dbReference>
<dbReference type="CDD" id="cd01544">
    <property type="entry name" value="PBP1_GalR"/>
    <property type="match status" value="1"/>
</dbReference>
<sequence>MTTIRDIARSANVSIATVSRVLNDDLSLSVTEETRRRVFCTARQMNYDFSKRRKKPASDVLEPQQAKVGLLVWYPPELENEDPYFLYIRQGAEKQLTELGIKVIRSFRLNGLSPKQAMDDLDGMIVIGNILPEVIERMYPRKERTVYINYSPDEEQYDSVVFDYQRATEKAMQHFLRKGYARTGFIGAKDFVHGFNNEKFNIPELRLLNYERICREHGIYNPDDIYLGDWTMAEGYRMMQTAIAKGDLPRAFFIASDPLAIGAMKALLESGVSIPGEVALIGFDDIEMASYVNVPLTTVKIHTEQMGRTGVNLLMERLAGRSIPVKAVLPARFVVRQSCGGPEASQT</sequence>
<protein>
    <submittedName>
        <fullName evidence="5">LacI family DNA-binding transcriptional regulator</fullName>
    </submittedName>
</protein>
<comment type="caution">
    <text evidence="5">The sequence shown here is derived from an EMBL/GenBank/DDBJ whole genome shotgun (WGS) entry which is preliminary data.</text>
</comment>
<keyword evidence="3" id="KW-0804">Transcription</keyword>
<reference evidence="5 6" key="1">
    <citation type="submission" date="2018-11" db="EMBL/GenBank/DDBJ databases">
        <title>Genome sequence of strain 7197.</title>
        <authorList>
            <person name="Gao J."/>
            <person name="Sun J."/>
        </authorList>
    </citation>
    <scope>NUCLEOTIDE SEQUENCE [LARGE SCALE GENOMIC DNA]</scope>
    <source>
        <strain evidence="5 6">7197</strain>
    </source>
</reference>
<dbReference type="SUPFAM" id="SSF47413">
    <property type="entry name" value="lambda repressor-like DNA-binding domains"/>
    <property type="match status" value="1"/>
</dbReference>
<dbReference type="InterPro" id="IPR028082">
    <property type="entry name" value="Peripla_BP_I"/>
</dbReference>
<feature type="domain" description="HTH lacI-type" evidence="4">
    <location>
        <begin position="2"/>
        <end position="47"/>
    </location>
</feature>
<evidence type="ECO:0000256" key="1">
    <source>
        <dbReference type="ARBA" id="ARBA00023015"/>
    </source>
</evidence>
<dbReference type="EMBL" id="RQPI01000002">
    <property type="protein sequence ID" value="RQW12792.1"/>
    <property type="molecule type" value="Genomic_DNA"/>
</dbReference>
<accession>A0A3N9Q238</accession>
<dbReference type="InterPro" id="IPR046335">
    <property type="entry name" value="LacI/GalR-like_sensor"/>
</dbReference>
<evidence type="ECO:0000313" key="6">
    <source>
        <dbReference type="Proteomes" id="UP000282529"/>
    </source>
</evidence>